<reference evidence="3" key="1">
    <citation type="submission" date="2016-10" db="EMBL/GenBank/DDBJ databases">
        <authorList>
            <person name="Varghese N."/>
            <person name="Submissions S."/>
        </authorList>
    </citation>
    <scope>NUCLEOTIDE SEQUENCE [LARGE SCALE GENOMIC DNA]</scope>
    <source>
        <strain evidence="3">CGMCC 1.8711</strain>
    </source>
</reference>
<sequence>MSSRRDVLSSSGAVLALLAGCLGGPPTDLAASQTETRTPTNTEASATPTTTEVEADVRLRDVTVTPSLAAPNSPDSIGTYGDAEEQYVVVEVGTRGPLPLNAAEFAVAVDETTFGPRSVRDLTGYGWLWGFDGAYERGSGGTLVFPLPKPLDADTTTLRWPGDEHRLSDDAVVRLSRPPTAFSVTEFSAPETVVNGQQMTLTVTVENTGDADGTFVGALNRTGPEVAYAPVEAVSLDVAAGESTTWTHSFTPSTSVPDDGRSFDFVMHWRDGETVRTRTEVVESE</sequence>
<dbReference type="STRING" id="555875.SAMN04488124_2025"/>
<dbReference type="Proteomes" id="UP000243250">
    <property type="component" value="Unassembled WGS sequence"/>
</dbReference>
<dbReference type="RefSeq" id="WP_089880131.1">
    <property type="nucleotide sequence ID" value="NZ_FOYS01000003.1"/>
</dbReference>
<proteinExistence type="predicted"/>
<evidence type="ECO:0008006" key="4">
    <source>
        <dbReference type="Google" id="ProtNLM"/>
    </source>
</evidence>
<organism evidence="2 3">
    <name type="scientific">Halogeometricum limi</name>
    <dbReference type="NCBI Taxonomy" id="555875"/>
    <lineage>
        <taxon>Archaea</taxon>
        <taxon>Methanobacteriati</taxon>
        <taxon>Methanobacteriota</taxon>
        <taxon>Stenosarchaea group</taxon>
        <taxon>Halobacteria</taxon>
        <taxon>Halobacteriales</taxon>
        <taxon>Haloferacaceae</taxon>
        <taxon>Halogeometricum</taxon>
    </lineage>
</organism>
<dbReference type="PROSITE" id="PS51318">
    <property type="entry name" value="TAT"/>
    <property type="match status" value="1"/>
</dbReference>
<keyword evidence="3" id="KW-1185">Reference proteome</keyword>
<gene>
    <name evidence="2" type="ORF">SAMN04488124_2025</name>
</gene>
<evidence type="ECO:0000313" key="3">
    <source>
        <dbReference type="Proteomes" id="UP000243250"/>
    </source>
</evidence>
<dbReference type="InterPro" id="IPR006311">
    <property type="entry name" value="TAT_signal"/>
</dbReference>
<accession>A0A1I6HBV9</accession>
<dbReference type="PROSITE" id="PS51257">
    <property type="entry name" value="PROKAR_LIPOPROTEIN"/>
    <property type="match status" value="1"/>
</dbReference>
<dbReference type="InterPro" id="IPR013783">
    <property type="entry name" value="Ig-like_fold"/>
</dbReference>
<dbReference type="Gene3D" id="2.60.40.10">
    <property type="entry name" value="Immunoglobulins"/>
    <property type="match status" value="1"/>
</dbReference>
<feature type="region of interest" description="Disordered" evidence="1">
    <location>
        <begin position="28"/>
        <end position="53"/>
    </location>
</feature>
<dbReference type="OrthoDB" id="270566at2157"/>
<evidence type="ECO:0000313" key="2">
    <source>
        <dbReference type="EMBL" id="SFR51874.1"/>
    </source>
</evidence>
<protein>
    <recommendedName>
        <fullName evidence="4">CARDB protein</fullName>
    </recommendedName>
</protein>
<evidence type="ECO:0000256" key="1">
    <source>
        <dbReference type="SAM" id="MobiDB-lite"/>
    </source>
</evidence>
<feature type="compositionally biased region" description="Low complexity" evidence="1">
    <location>
        <begin position="38"/>
        <end position="52"/>
    </location>
</feature>
<dbReference type="EMBL" id="FOYS01000003">
    <property type="protein sequence ID" value="SFR51874.1"/>
    <property type="molecule type" value="Genomic_DNA"/>
</dbReference>
<dbReference type="AlphaFoldDB" id="A0A1I6HBV9"/>
<name>A0A1I6HBV9_9EURY</name>